<dbReference type="KEGG" id="saf:SULAZ_0028"/>
<dbReference type="Proteomes" id="UP000001369">
    <property type="component" value="Chromosome"/>
</dbReference>
<dbReference type="STRING" id="204536.SULAZ_0028"/>
<dbReference type="Pfam" id="PF00117">
    <property type="entry name" value="GATase"/>
    <property type="match status" value="1"/>
</dbReference>
<protein>
    <submittedName>
        <fullName evidence="2">Glutamine amidotransferase class-I</fullName>
    </submittedName>
</protein>
<dbReference type="InterPro" id="IPR017926">
    <property type="entry name" value="GATASE"/>
</dbReference>
<dbReference type="PANTHER" id="PTHR42695:SF5">
    <property type="entry name" value="GLUTAMINE AMIDOTRANSFERASE YLR126C-RELATED"/>
    <property type="match status" value="1"/>
</dbReference>
<dbReference type="GO" id="GO:0016740">
    <property type="term" value="F:transferase activity"/>
    <property type="evidence" value="ECO:0007669"/>
    <property type="project" value="UniProtKB-KW"/>
</dbReference>
<dbReference type="SUPFAM" id="SSF52317">
    <property type="entry name" value="Class I glutamine amidotransferase-like"/>
    <property type="match status" value="1"/>
</dbReference>
<dbReference type="eggNOG" id="COG0518">
    <property type="taxonomic scope" value="Bacteria"/>
</dbReference>
<dbReference type="CDD" id="cd01741">
    <property type="entry name" value="GATase1_1"/>
    <property type="match status" value="1"/>
</dbReference>
<dbReference type="HOGENOM" id="CLU_054974_3_1_0"/>
<dbReference type="OrthoDB" id="9813383at2"/>
<dbReference type="EMBL" id="CP001229">
    <property type="protein sequence ID" value="ACN98625.1"/>
    <property type="molecule type" value="Genomic_DNA"/>
</dbReference>
<dbReference type="PANTHER" id="PTHR42695">
    <property type="entry name" value="GLUTAMINE AMIDOTRANSFERASE YLR126C-RELATED"/>
    <property type="match status" value="1"/>
</dbReference>
<organism evidence="2 3">
    <name type="scientific">Sulfurihydrogenibium azorense (strain DSM 15241 / OCM 825 / Az-Fu1)</name>
    <dbReference type="NCBI Taxonomy" id="204536"/>
    <lineage>
        <taxon>Bacteria</taxon>
        <taxon>Pseudomonadati</taxon>
        <taxon>Aquificota</taxon>
        <taxon>Aquificia</taxon>
        <taxon>Aquificales</taxon>
        <taxon>Hydrogenothermaceae</taxon>
        <taxon>Sulfurihydrogenibium</taxon>
    </lineage>
</organism>
<evidence type="ECO:0000313" key="3">
    <source>
        <dbReference type="Proteomes" id="UP000001369"/>
    </source>
</evidence>
<accession>C1DXB3</accession>
<evidence type="ECO:0000259" key="1">
    <source>
        <dbReference type="Pfam" id="PF00117"/>
    </source>
</evidence>
<dbReference type="RefSeq" id="WP_012673947.1">
    <property type="nucleotide sequence ID" value="NC_012438.1"/>
</dbReference>
<keyword evidence="2" id="KW-0315">Glutamine amidotransferase</keyword>
<dbReference type="FunFam" id="3.40.50.880:FF:000033">
    <property type="entry name" value="Glutamine amidotransferase class-I"/>
    <property type="match status" value="1"/>
</dbReference>
<dbReference type="Gene3D" id="3.40.50.880">
    <property type="match status" value="1"/>
</dbReference>
<gene>
    <name evidence="2" type="ordered locus">SULAZ_0028</name>
</gene>
<evidence type="ECO:0000313" key="2">
    <source>
        <dbReference type="EMBL" id="ACN98625.1"/>
    </source>
</evidence>
<keyword evidence="2" id="KW-0808">Transferase</keyword>
<name>C1DXB3_SULAA</name>
<dbReference type="GO" id="GO:0005829">
    <property type="term" value="C:cytosol"/>
    <property type="evidence" value="ECO:0007669"/>
    <property type="project" value="TreeGrafter"/>
</dbReference>
<proteinExistence type="predicted"/>
<feature type="domain" description="Glutamine amidotransferase" evidence="1">
    <location>
        <begin position="18"/>
        <end position="178"/>
    </location>
</feature>
<reference evidence="2 3" key="1">
    <citation type="journal article" date="2009" name="J. Bacteriol.">
        <title>Complete and draft genome sequences of six members of the Aquificales.</title>
        <authorList>
            <person name="Reysenbach A.L."/>
            <person name="Hamamura N."/>
            <person name="Podar M."/>
            <person name="Griffiths E."/>
            <person name="Ferreira S."/>
            <person name="Hochstein R."/>
            <person name="Heidelberg J."/>
            <person name="Johnson J."/>
            <person name="Mead D."/>
            <person name="Pohorille A."/>
            <person name="Sarmiento M."/>
            <person name="Schweighofer K."/>
            <person name="Seshadri R."/>
            <person name="Voytek M.A."/>
        </authorList>
    </citation>
    <scope>NUCLEOTIDE SEQUENCE [LARGE SCALE GENOMIC DNA]</scope>
    <source>
        <strain evidence="3">Az-Fu1 / DSM 15241 / OCM 825</strain>
    </source>
</reference>
<dbReference type="PROSITE" id="PS51273">
    <property type="entry name" value="GATASE_TYPE_1"/>
    <property type="match status" value="1"/>
</dbReference>
<keyword evidence="3" id="KW-1185">Reference proteome</keyword>
<dbReference type="AlphaFoldDB" id="C1DXB3"/>
<dbReference type="InterPro" id="IPR029062">
    <property type="entry name" value="Class_I_gatase-like"/>
</dbReference>
<sequence length="227" mass="26515">MRKVAAIRHVDIEHLGVIEDYLKQRGFTIEYIDTPKGQKLKLPVEEYSFIVILGGYMGVYESNLYPFLKYEFEVIEQSLKHQIPLLGICLGCQMLAKVLGGEVYKGEKGKEIGFFDIEKVSENALFSHFPKNFKAFQWHGDTFNLPKGAERVFKNEIYENQGFVFERAVGLQFHIEVNEEMVKQWIDVYEEEIKQEKLNPQEIISNSKLILPTLQSYLFEFLDKFLL</sequence>
<dbReference type="InterPro" id="IPR044992">
    <property type="entry name" value="ChyE-like"/>
</dbReference>